<dbReference type="CDD" id="cd02570">
    <property type="entry name" value="PseudoU_synth_EcTruA"/>
    <property type="match status" value="1"/>
</dbReference>
<dbReference type="HAMAP" id="MF_00171">
    <property type="entry name" value="TruA"/>
    <property type="match status" value="1"/>
</dbReference>
<dbReference type="NCBIfam" id="TIGR00071">
    <property type="entry name" value="hisT_truA"/>
    <property type="match status" value="1"/>
</dbReference>
<comment type="similarity">
    <text evidence="1">Belongs to the tRNA pseudouridine synthase TruA family.</text>
</comment>
<sequence>MEKVLSKRLKEKITVIGSGRTDAGVHATEQSAHFKTKQHIDDKDTFINSVNFFLNKYPISILNIKKRPKGFHARYSAIKRTYKYFIINRRSSLVIEKNKAWHIRKKINVELMKKGAKILKGTHDFSTFRSSSCTAKSPVKTLNKVNIKKNKNKIVLIFVSKSFLQQQVRSMVGSLKYLGEGKWSLDYFRKVFLSKKRSMCAPPAPACGLYLHKVNY</sequence>
<dbReference type="InterPro" id="IPR020103">
    <property type="entry name" value="PsdUridine_synth_cat_dom_sf"/>
</dbReference>
<feature type="domain" description="Pseudouridine synthase I TruA alpha/beta" evidence="4">
    <location>
        <begin position="116"/>
        <end position="216"/>
    </location>
</feature>
<dbReference type="EMBL" id="UINC01001554">
    <property type="protein sequence ID" value="SUZ83510.1"/>
    <property type="molecule type" value="Genomic_DNA"/>
</dbReference>
<keyword evidence="2" id="KW-0819">tRNA processing</keyword>
<dbReference type="AlphaFoldDB" id="A0A381QWI4"/>
<keyword evidence="3" id="KW-0413">Isomerase</keyword>
<dbReference type="PIRSF" id="PIRSF001430">
    <property type="entry name" value="tRNA_psdUrid_synth"/>
    <property type="match status" value="1"/>
</dbReference>
<dbReference type="Gene3D" id="3.30.70.660">
    <property type="entry name" value="Pseudouridine synthase I, catalytic domain, C-terminal subdomain"/>
    <property type="match status" value="1"/>
</dbReference>
<proteinExistence type="inferred from homology"/>
<gene>
    <name evidence="5" type="ORF">METZ01_LOCUS36364</name>
</gene>
<accession>A0A381QWI4</accession>
<dbReference type="SUPFAM" id="SSF55120">
    <property type="entry name" value="Pseudouridine synthase"/>
    <property type="match status" value="1"/>
</dbReference>
<dbReference type="Gene3D" id="3.30.70.580">
    <property type="entry name" value="Pseudouridine synthase I, catalytic domain, N-terminal subdomain"/>
    <property type="match status" value="1"/>
</dbReference>
<dbReference type="GO" id="GO:0009982">
    <property type="term" value="F:pseudouridine synthase activity"/>
    <property type="evidence" value="ECO:0007669"/>
    <property type="project" value="InterPro"/>
</dbReference>
<dbReference type="PANTHER" id="PTHR11142:SF0">
    <property type="entry name" value="TRNA PSEUDOURIDINE SYNTHASE-LIKE 1"/>
    <property type="match status" value="1"/>
</dbReference>
<dbReference type="GO" id="GO:0031119">
    <property type="term" value="P:tRNA pseudouridine synthesis"/>
    <property type="evidence" value="ECO:0007669"/>
    <property type="project" value="TreeGrafter"/>
</dbReference>
<protein>
    <recommendedName>
        <fullName evidence="4">Pseudouridine synthase I TruA alpha/beta domain-containing protein</fullName>
    </recommendedName>
</protein>
<organism evidence="5">
    <name type="scientific">marine metagenome</name>
    <dbReference type="NCBI Taxonomy" id="408172"/>
    <lineage>
        <taxon>unclassified sequences</taxon>
        <taxon>metagenomes</taxon>
        <taxon>ecological metagenomes</taxon>
    </lineage>
</organism>
<evidence type="ECO:0000259" key="4">
    <source>
        <dbReference type="Pfam" id="PF01416"/>
    </source>
</evidence>
<evidence type="ECO:0000256" key="2">
    <source>
        <dbReference type="ARBA" id="ARBA00022694"/>
    </source>
</evidence>
<evidence type="ECO:0000256" key="3">
    <source>
        <dbReference type="ARBA" id="ARBA00023235"/>
    </source>
</evidence>
<dbReference type="InterPro" id="IPR020094">
    <property type="entry name" value="TruA/RsuA/RluB/E/F_N"/>
</dbReference>
<reference evidence="5" key="1">
    <citation type="submission" date="2018-05" db="EMBL/GenBank/DDBJ databases">
        <authorList>
            <person name="Lanie J.A."/>
            <person name="Ng W.-L."/>
            <person name="Kazmierczak K.M."/>
            <person name="Andrzejewski T.M."/>
            <person name="Davidsen T.M."/>
            <person name="Wayne K.J."/>
            <person name="Tettelin H."/>
            <person name="Glass J.I."/>
            <person name="Rusch D."/>
            <person name="Podicherti R."/>
            <person name="Tsui H.-C.T."/>
            <person name="Winkler M.E."/>
        </authorList>
    </citation>
    <scope>NUCLEOTIDE SEQUENCE</scope>
</reference>
<dbReference type="InterPro" id="IPR020097">
    <property type="entry name" value="PsdUridine_synth_TruA_a/b_dom"/>
</dbReference>
<dbReference type="InterPro" id="IPR020095">
    <property type="entry name" value="PsdUridine_synth_TruA_C"/>
</dbReference>
<evidence type="ECO:0000313" key="5">
    <source>
        <dbReference type="EMBL" id="SUZ83510.1"/>
    </source>
</evidence>
<name>A0A381QWI4_9ZZZZ</name>
<dbReference type="GO" id="GO:0003723">
    <property type="term" value="F:RNA binding"/>
    <property type="evidence" value="ECO:0007669"/>
    <property type="project" value="InterPro"/>
</dbReference>
<dbReference type="InterPro" id="IPR001406">
    <property type="entry name" value="PsdUridine_synth_TruA"/>
</dbReference>
<dbReference type="PANTHER" id="PTHR11142">
    <property type="entry name" value="PSEUDOURIDYLATE SYNTHASE"/>
    <property type="match status" value="1"/>
</dbReference>
<evidence type="ECO:0000256" key="1">
    <source>
        <dbReference type="ARBA" id="ARBA00009375"/>
    </source>
</evidence>
<dbReference type="Pfam" id="PF01416">
    <property type="entry name" value="PseudoU_synth_1"/>
    <property type="match status" value="1"/>
</dbReference>